<organism evidence="2 3">
    <name type="scientific">Leucobacter aridicollis</name>
    <dbReference type="NCBI Taxonomy" id="283878"/>
    <lineage>
        <taxon>Bacteria</taxon>
        <taxon>Bacillati</taxon>
        <taxon>Actinomycetota</taxon>
        <taxon>Actinomycetes</taxon>
        <taxon>Micrococcales</taxon>
        <taxon>Microbacteriaceae</taxon>
        <taxon>Leucobacter</taxon>
    </lineage>
</organism>
<protein>
    <submittedName>
        <fullName evidence="2">NADPH-dependent ferric siderophore reductase</fullName>
    </submittedName>
</protein>
<keyword evidence="3" id="KW-1185">Reference proteome</keyword>
<comment type="caution">
    <text evidence="2">The sequence shown here is derived from an EMBL/GenBank/DDBJ whole genome shotgun (WGS) entry which is preliminary data.</text>
</comment>
<dbReference type="Gene3D" id="2.40.30.10">
    <property type="entry name" value="Translation factors"/>
    <property type="match status" value="1"/>
</dbReference>
<dbReference type="Proteomes" id="UP000586095">
    <property type="component" value="Unassembled WGS sequence"/>
</dbReference>
<dbReference type="PANTHER" id="PTHR30157:SF0">
    <property type="entry name" value="NADPH-DEPENDENT FERRIC-CHELATE REDUCTASE"/>
    <property type="match status" value="1"/>
</dbReference>
<accession>A0A852QX43</accession>
<sequence length="243" mass="26553">MHSPTPRPSKRPTAARDVFVTAREIVSEHMIRLTLAGHDLAAVVHDSPGSWVKLFVAEPDGFGEHGRAYTVRGFDPLADTITIDIFVHGDGTIPEWASHCTLGSRARVAGPRASGAPSSDVDALILYGDETSLPAIAAMLEREHSHRPVSAFIELGDERDRQDFDLPRTTQATTTWLTRGRGEKPGARLLATAEHTTFSPSGGVWFAGEAASAHWFRHHMRGATVAELHIKGYWRSGVGDYRE</sequence>
<dbReference type="InterPro" id="IPR007037">
    <property type="entry name" value="SIP_rossman_dom"/>
</dbReference>
<evidence type="ECO:0000313" key="2">
    <source>
        <dbReference type="EMBL" id="NYD25921.1"/>
    </source>
</evidence>
<dbReference type="Pfam" id="PF04954">
    <property type="entry name" value="SIP"/>
    <property type="match status" value="1"/>
</dbReference>
<reference evidence="2 3" key="1">
    <citation type="submission" date="2020-07" db="EMBL/GenBank/DDBJ databases">
        <title>Sequencing the genomes of 1000 actinobacteria strains.</title>
        <authorList>
            <person name="Klenk H.-P."/>
        </authorList>
    </citation>
    <scope>NUCLEOTIDE SEQUENCE [LARGE SCALE GENOMIC DNA]</scope>
    <source>
        <strain evidence="2 3">DSM 17380</strain>
    </source>
</reference>
<evidence type="ECO:0000259" key="1">
    <source>
        <dbReference type="PROSITE" id="PS51384"/>
    </source>
</evidence>
<dbReference type="InterPro" id="IPR017927">
    <property type="entry name" value="FAD-bd_FR_type"/>
</dbReference>
<dbReference type="InterPro" id="IPR039261">
    <property type="entry name" value="FNR_nucleotide-bd"/>
</dbReference>
<dbReference type="InterPro" id="IPR013113">
    <property type="entry name" value="SIP_FAD-bd"/>
</dbReference>
<name>A0A852QX43_9MICO</name>
<dbReference type="SUPFAM" id="SSF63380">
    <property type="entry name" value="Riboflavin synthase domain-like"/>
    <property type="match status" value="1"/>
</dbReference>
<dbReference type="InterPro" id="IPR017938">
    <property type="entry name" value="Riboflavin_synthase-like_b-brl"/>
</dbReference>
<dbReference type="Pfam" id="PF08021">
    <property type="entry name" value="FAD_binding_9"/>
    <property type="match status" value="1"/>
</dbReference>
<dbReference type="GO" id="GO:0016491">
    <property type="term" value="F:oxidoreductase activity"/>
    <property type="evidence" value="ECO:0007669"/>
    <property type="project" value="InterPro"/>
</dbReference>
<proteinExistence type="predicted"/>
<dbReference type="RefSeq" id="WP_185986302.1">
    <property type="nucleotide sequence ID" value="NZ_BAAALZ010000002.1"/>
</dbReference>
<dbReference type="CDD" id="cd06193">
    <property type="entry name" value="siderophore_interacting"/>
    <property type="match status" value="1"/>
</dbReference>
<feature type="domain" description="FAD-binding FR-type" evidence="1">
    <location>
        <begin position="13"/>
        <end position="118"/>
    </location>
</feature>
<gene>
    <name evidence="2" type="ORF">BJ960_000724</name>
</gene>
<dbReference type="EMBL" id="JACCBD010000001">
    <property type="protein sequence ID" value="NYD25921.1"/>
    <property type="molecule type" value="Genomic_DNA"/>
</dbReference>
<dbReference type="Gene3D" id="3.40.50.80">
    <property type="entry name" value="Nucleotide-binding domain of ferredoxin-NADP reductase (FNR) module"/>
    <property type="match status" value="1"/>
</dbReference>
<evidence type="ECO:0000313" key="3">
    <source>
        <dbReference type="Proteomes" id="UP000586095"/>
    </source>
</evidence>
<dbReference type="PROSITE" id="PS51384">
    <property type="entry name" value="FAD_FR"/>
    <property type="match status" value="1"/>
</dbReference>
<dbReference type="InterPro" id="IPR039374">
    <property type="entry name" value="SIP_fam"/>
</dbReference>
<dbReference type="AlphaFoldDB" id="A0A852QX43"/>
<dbReference type="PANTHER" id="PTHR30157">
    <property type="entry name" value="FERRIC REDUCTASE, NADPH-DEPENDENT"/>
    <property type="match status" value="1"/>
</dbReference>